<dbReference type="PANTHER" id="PTHR38687">
    <property type="entry name" value="CELL DIVISION PROTEIN DEDD-RELATED"/>
    <property type="match status" value="1"/>
</dbReference>
<evidence type="ECO:0000256" key="2">
    <source>
        <dbReference type="SAM" id="Phobius"/>
    </source>
</evidence>
<dbReference type="GO" id="GO:0032153">
    <property type="term" value="C:cell division site"/>
    <property type="evidence" value="ECO:0007669"/>
    <property type="project" value="TreeGrafter"/>
</dbReference>
<dbReference type="PANTHER" id="PTHR38687:SF1">
    <property type="entry name" value="CELL DIVISION PROTEIN DEDD"/>
    <property type="match status" value="1"/>
</dbReference>
<gene>
    <name evidence="4" type="ORF">EV699_10472</name>
</gene>
<dbReference type="GO" id="GO:0032506">
    <property type="term" value="P:cytokinetic process"/>
    <property type="evidence" value="ECO:0007669"/>
    <property type="project" value="TreeGrafter"/>
</dbReference>
<proteinExistence type="predicted"/>
<keyword evidence="5" id="KW-1185">Reference proteome</keyword>
<keyword evidence="2" id="KW-0812">Transmembrane</keyword>
<dbReference type="OrthoDB" id="8558195at2"/>
<dbReference type="GO" id="GO:0042834">
    <property type="term" value="F:peptidoglycan binding"/>
    <property type="evidence" value="ECO:0007669"/>
    <property type="project" value="InterPro"/>
</dbReference>
<dbReference type="SUPFAM" id="SSF110997">
    <property type="entry name" value="Sporulation related repeat"/>
    <property type="match status" value="1"/>
</dbReference>
<feature type="region of interest" description="Disordered" evidence="1">
    <location>
        <begin position="143"/>
        <end position="163"/>
    </location>
</feature>
<feature type="region of interest" description="Disordered" evidence="1">
    <location>
        <begin position="74"/>
        <end position="93"/>
    </location>
</feature>
<comment type="caution">
    <text evidence="4">The sequence shown here is derived from an EMBL/GenBank/DDBJ whole genome shotgun (WGS) entry which is preliminary data.</text>
</comment>
<evidence type="ECO:0000259" key="3">
    <source>
        <dbReference type="PROSITE" id="PS51724"/>
    </source>
</evidence>
<dbReference type="PROSITE" id="PS51724">
    <property type="entry name" value="SPOR"/>
    <property type="match status" value="1"/>
</dbReference>
<feature type="compositionally biased region" description="Low complexity" evidence="1">
    <location>
        <begin position="143"/>
        <end position="155"/>
    </location>
</feature>
<dbReference type="Proteomes" id="UP000295765">
    <property type="component" value="Unassembled WGS sequence"/>
</dbReference>
<evidence type="ECO:0000256" key="1">
    <source>
        <dbReference type="SAM" id="MobiDB-lite"/>
    </source>
</evidence>
<reference evidence="4 5" key="1">
    <citation type="submission" date="2019-03" db="EMBL/GenBank/DDBJ databases">
        <title>Genomic Encyclopedia of Type Strains, Phase IV (KMG-IV): sequencing the most valuable type-strain genomes for metagenomic binning, comparative biology and taxonomic classification.</title>
        <authorList>
            <person name="Goeker M."/>
        </authorList>
    </citation>
    <scope>NUCLEOTIDE SEQUENCE [LARGE SCALE GENOMIC DNA]</scope>
    <source>
        <strain evidence="4 5">DSM 25287</strain>
    </source>
</reference>
<evidence type="ECO:0000313" key="4">
    <source>
        <dbReference type="EMBL" id="TCO82680.1"/>
    </source>
</evidence>
<dbReference type="InterPro" id="IPR036680">
    <property type="entry name" value="SPOR-like_sf"/>
</dbReference>
<keyword evidence="2" id="KW-1133">Transmembrane helix</keyword>
<name>A0A4R2LB20_9GAMM</name>
<dbReference type="AlphaFoldDB" id="A0A4R2LB20"/>
<feature type="transmembrane region" description="Helical" evidence="2">
    <location>
        <begin position="26"/>
        <end position="47"/>
    </location>
</feature>
<sequence length="243" mass="25285">MSSARRDYKPPIQTPRKSRQYQRVRVLGWAVVVMSLGGAGAAGVAWWRNHQAATVAAAPPPGPLPAAGYLATSRGGKPVEDARSVRKTTPPPIEVPKSRFDFYNVLKDRQVTIPQDEIGGRGPRPPVADSTVAITTILSGTGTPPAAAGASKPATAPTPPAQPAAARGYLVQAGAFPSAAQADAVRARLALHGVSSRVEAGRLPDGTPVHRVRLGPFKDEAAARQVQQKLTGVGVPSIALKVD</sequence>
<dbReference type="InterPro" id="IPR052521">
    <property type="entry name" value="Cell_div_SPOR-domain"/>
</dbReference>
<dbReference type="Gene3D" id="3.30.70.1070">
    <property type="entry name" value="Sporulation related repeat"/>
    <property type="match status" value="1"/>
</dbReference>
<evidence type="ECO:0000313" key="5">
    <source>
        <dbReference type="Proteomes" id="UP000295765"/>
    </source>
</evidence>
<keyword evidence="2" id="KW-0472">Membrane</keyword>
<dbReference type="Pfam" id="PF05036">
    <property type="entry name" value="SPOR"/>
    <property type="match status" value="1"/>
</dbReference>
<accession>A0A4R2LB20</accession>
<dbReference type="EMBL" id="SLWY01000004">
    <property type="protein sequence ID" value="TCO82680.1"/>
    <property type="molecule type" value="Genomic_DNA"/>
</dbReference>
<dbReference type="GO" id="GO:0030428">
    <property type="term" value="C:cell septum"/>
    <property type="evidence" value="ECO:0007669"/>
    <property type="project" value="TreeGrafter"/>
</dbReference>
<dbReference type="InterPro" id="IPR007730">
    <property type="entry name" value="SPOR-like_dom"/>
</dbReference>
<dbReference type="RefSeq" id="WP_132539162.1">
    <property type="nucleotide sequence ID" value="NZ_SLWY01000004.1"/>
</dbReference>
<protein>
    <submittedName>
        <fullName evidence="4">Sporulation related protein</fullName>
    </submittedName>
</protein>
<organism evidence="4 5">
    <name type="scientific">Plasticicumulans lactativorans</name>
    <dbReference type="NCBI Taxonomy" id="1133106"/>
    <lineage>
        <taxon>Bacteria</taxon>
        <taxon>Pseudomonadati</taxon>
        <taxon>Pseudomonadota</taxon>
        <taxon>Gammaproteobacteria</taxon>
        <taxon>Candidatus Competibacteraceae</taxon>
        <taxon>Plasticicumulans</taxon>
    </lineage>
</organism>
<feature type="domain" description="SPOR" evidence="3">
    <location>
        <begin position="163"/>
        <end position="243"/>
    </location>
</feature>